<comment type="caution">
    <text evidence="2">The sequence shown here is derived from an EMBL/GenBank/DDBJ whole genome shotgun (WGS) entry which is preliminary data.</text>
</comment>
<protein>
    <submittedName>
        <fullName evidence="2">Uncharacterized protein</fullName>
    </submittedName>
</protein>
<keyword evidence="1" id="KW-1133">Transmembrane helix</keyword>
<keyword evidence="1" id="KW-0472">Membrane</keyword>
<name>A0A7Y8ASX4_PSETO</name>
<evidence type="ECO:0000313" key="2">
    <source>
        <dbReference type="EMBL" id="NWD38203.1"/>
    </source>
</evidence>
<sequence length="74" mass="7608">MAIGYSNPVCRGDWSLGTACGKCARCVITKPAPPAPPPVRTPRPASIIPRIGSMLVALVFIAGMALGAKMAGSW</sequence>
<accession>A0A7Y8ASX4</accession>
<dbReference type="AlphaFoldDB" id="A0A7Y8ASX4"/>
<proteinExistence type="predicted"/>
<evidence type="ECO:0000313" key="3">
    <source>
        <dbReference type="Proteomes" id="UP000549134"/>
    </source>
</evidence>
<evidence type="ECO:0000256" key="1">
    <source>
        <dbReference type="SAM" id="Phobius"/>
    </source>
</evidence>
<dbReference type="RefSeq" id="WP_177007946.1">
    <property type="nucleotide sequence ID" value="NZ_JACAQH010000023.1"/>
</dbReference>
<organism evidence="2 3">
    <name type="scientific">Pseudomonas tolaasii</name>
    <dbReference type="NCBI Taxonomy" id="29442"/>
    <lineage>
        <taxon>Bacteria</taxon>
        <taxon>Pseudomonadati</taxon>
        <taxon>Pseudomonadota</taxon>
        <taxon>Gammaproteobacteria</taxon>
        <taxon>Pseudomonadales</taxon>
        <taxon>Pseudomonadaceae</taxon>
        <taxon>Pseudomonas</taxon>
    </lineage>
</organism>
<keyword evidence="1" id="KW-0812">Transmembrane</keyword>
<dbReference type="Proteomes" id="UP000549134">
    <property type="component" value="Unassembled WGS sequence"/>
</dbReference>
<feature type="transmembrane region" description="Helical" evidence="1">
    <location>
        <begin position="47"/>
        <end position="68"/>
    </location>
</feature>
<gene>
    <name evidence="2" type="ORF">HX787_20270</name>
</gene>
<dbReference type="EMBL" id="JACAQK010000015">
    <property type="protein sequence ID" value="NWD38203.1"/>
    <property type="molecule type" value="Genomic_DNA"/>
</dbReference>
<reference evidence="2 3" key="1">
    <citation type="submission" date="2020-04" db="EMBL/GenBank/DDBJ databases">
        <title>Molecular characterization of pseudomonads from Agaricus bisporus reveal novel blotch 2 pathogens in Western Europe.</title>
        <authorList>
            <person name="Taparia T."/>
            <person name="Krijger M."/>
            <person name="Haynes E."/>
            <person name="Elpinstone J.G."/>
            <person name="Noble R."/>
            <person name="Van Der Wolf J."/>
        </authorList>
    </citation>
    <scope>NUCLEOTIDE SEQUENCE [LARGE SCALE GENOMIC DNA]</scope>
    <source>
        <strain evidence="2 3">IPO3746</strain>
    </source>
</reference>